<evidence type="ECO:0000256" key="1">
    <source>
        <dbReference type="ARBA" id="ARBA00022729"/>
    </source>
</evidence>
<evidence type="ECO:0000313" key="8">
    <source>
        <dbReference type="Proteomes" id="UP001152797"/>
    </source>
</evidence>
<evidence type="ECO:0000256" key="2">
    <source>
        <dbReference type="ARBA" id="ARBA00022737"/>
    </source>
</evidence>
<dbReference type="Pfam" id="PF03160">
    <property type="entry name" value="Calx-beta"/>
    <property type="match status" value="1"/>
</dbReference>
<keyword evidence="2" id="KW-0677">Repeat</keyword>
<keyword evidence="1" id="KW-0732">Signal</keyword>
<keyword evidence="3" id="KW-0106">Calcium</keyword>
<dbReference type="Gene3D" id="2.60.40.2030">
    <property type="match status" value="1"/>
</dbReference>
<feature type="region of interest" description="Disordered" evidence="4">
    <location>
        <begin position="1"/>
        <end position="45"/>
    </location>
</feature>
<evidence type="ECO:0000313" key="6">
    <source>
        <dbReference type="EMBL" id="CAI3981754.1"/>
    </source>
</evidence>
<keyword evidence="8" id="KW-1185">Reference proteome</keyword>
<dbReference type="Proteomes" id="UP001152797">
    <property type="component" value="Unassembled WGS sequence"/>
</dbReference>
<dbReference type="OrthoDB" id="440096at2759"/>
<dbReference type="EMBL" id="CAMXCT020000658">
    <property type="protein sequence ID" value="CAL1135129.1"/>
    <property type="molecule type" value="Genomic_DNA"/>
</dbReference>
<name>A0A9P1FLK0_9DINO</name>
<dbReference type="InterPro" id="IPR038081">
    <property type="entry name" value="CalX-like_sf"/>
</dbReference>
<dbReference type="EMBL" id="CAMXCT030000658">
    <property type="protein sequence ID" value="CAL4769066.1"/>
    <property type="molecule type" value="Genomic_DNA"/>
</dbReference>
<reference evidence="6" key="1">
    <citation type="submission" date="2022-10" db="EMBL/GenBank/DDBJ databases">
        <authorList>
            <person name="Chen Y."/>
            <person name="Dougan E. K."/>
            <person name="Chan C."/>
            <person name="Rhodes N."/>
            <person name="Thang M."/>
        </authorList>
    </citation>
    <scope>NUCLEOTIDE SEQUENCE</scope>
</reference>
<sequence>MREKPAVTSNVNAQHMEKSPTGSRPSPSGDWPVLSPTDETNAAEEAPVKISAPTVQFSAYVYVADEEEGIAHLDIIRLGDQSRPSQVSWRTKDGAGKAGETYEQASGTVYFGVGDGVEPISVKLLGNDDWSAILDFQVELVADSAVWPASISEVTPSFLAHKD</sequence>
<comment type="caution">
    <text evidence="6">The sequence shown here is derived from an EMBL/GenBank/DDBJ whole genome shotgun (WGS) entry which is preliminary data.</text>
</comment>
<dbReference type="SMART" id="SM00237">
    <property type="entry name" value="Calx_beta"/>
    <property type="match status" value="1"/>
</dbReference>
<feature type="domain" description="Calx-beta" evidence="5">
    <location>
        <begin position="42"/>
        <end position="141"/>
    </location>
</feature>
<evidence type="ECO:0000259" key="5">
    <source>
        <dbReference type="SMART" id="SM00237"/>
    </source>
</evidence>
<reference evidence="7 8" key="2">
    <citation type="submission" date="2024-05" db="EMBL/GenBank/DDBJ databases">
        <authorList>
            <person name="Chen Y."/>
            <person name="Shah S."/>
            <person name="Dougan E. K."/>
            <person name="Thang M."/>
            <person name="Chan C."/>
        </authorList>
    </citation>
    <scope>NUCLEOTIDE SEQUENCE [LARGE SCALE GENOMIC DNA]</scope>
</reference>
<evidence type="ECO:0000256" key="3">
    <source>
        <dbReference type="ARBA" id="ARBA00022837"/>
    </source>
</evidence>
<organism evidence="6">
    <name type="scientific">Cladocopium goreaui</name>
    <dbReference type="NCBI Taxonomy" id="2562237"/>
    <lineage>
        <taxon>Eukaryota</taxon>
        <taxon>Sar</taxon>
        <taxon>Alveolata</taxon>
        <taxon>Dinophyceae</taxon>
        <taxon>Suessiales</taxon>
        <taxon>Symbiodiniaceae</taxon>
        <taxon>Cladocopium</taxon>
    </lineage>
</organism>
<proteinExistence type="predicted"/>
<dbReference type="SUPFAM" id="SSF141072">
    <property type="entry name" value="CalX-like"/>
    <property type="match status" value="1"/>
</dbReference>
<dbReference type="EMBL" id="CAMXCT010000658">
    <property type="protein sequence ID" value="CAI3981754.1"/>
    <property type="molecule type" value="Genomic_DNA"/>
</dbReference>
<evidence type="ECO:0000256" key="4">
    <source>
        <dbReference type="SAM" id="MobiDB-lite"/>
    </source>
</evidence>
<dbReference type="AlphaFoldDB" id="A0A9P1FLK0"/>
<accession>A0A9P1FLK0</accession>
<protein>
    <submittedName>
        <fullName evidence="7">Dehydrogenase/reductase SDR family member 1</fullName>
    </submittedName>
</protein>
<evidence type="ECO:0000313" key="7">
    <source>
        <dbReference type="EMBL" id="CAL4769066.1"/>
    </source>
</evidence>
<dbReference type="InterPro" id="IPR003644">
    <property type="entry name" value="Calx_beta"/>
</dbReference>
<gene>
    <name evidence="6" type="ORF">C1SCF055_LOCUS9515</name>
</gene>
<dbReference type="GO" id="GO:0016020">
    <property type="term" value="C:membrane"/>
    <property type="evidence" value="ECO:0007669"/>
    <property type="project" value="InterPro"/>
</dbReference>
<dbReference type="GO" id="GO:0007154">
    <property type="term" value="P:cell communication"/>
    <property type="evidence" value="ECO:0007669"/>
    <property type="project" value="InterPro"/>
</dbReference>